<dbReference type="HOGENOM" id="CLU_2929573_0_0_1"/>
<feature type="non-terminal residue" evidence="1">
    <location>
        <position position="1"/>
    </location>
</feature>
<sequence>QLRPLACSRNILHRPHGSASWSEGIQKLYLQNTDLKQERRRTKMLRRLVLKSYGNLKPDRL</sequence>
<reference evidence="2" key="1">
    <citation type="journal article" date="2011" name="Nat. Genet.">
        <title>The Arabidopsis lyrata genome sequence and the basis of rapid genome size change.</title>
        <authorList>
            <person name="Hu T.T."/>
            <person name="Pattyn P."/>
            <person name="Bakker E.G."/>
            <person name="Cao J."/>
            <person name="Cheng J.-F."/>
            <person name="Clark R.M."/>
            <person name="Fahlgren N."/>
            <person name="Fawcett J.A."/>
            <person name="Grimwood J."/>
            <person name="Gundlach H."/>
            <person name="Haberer G."/>
            <person name="Hollister J.D."/>
            <person name="Ossowski S."/>
            <person name="Ottilar R.P."/>
            <person name="Salamov A.A."/>
            <person name="Schneeberger K."/>
            <person name="Spannagl M."/>
            <person name="Wang X."/>
            <person name="Yang L."/>
            <person name="Nasrallah M.E."/>
            <person name="Bergelson J."/>
            <person name="Carrington J.C."/>
            <person name="Gaut B.S."/>
            <person name="Schmutz J."/>
            <person name="Mayer K.F.X."/>
            <person name="Van de Peer Y."/>
            <person name="Grigoriev I.V."/>
            <person name="Nordborg M."/>
            <person name="Weigel D."/>
            <person name="Guo Y.-L."/>
        </authorList>
    </citation>
    <scope>NUCLEOTIDE SEQUENCE [LARGE SCALE GENOMIC DNA]</scope>
    <source>
        <strain evidence="2">cv. MN47</strain>
    </source>
</reference>
<dbReference type="Proteomes" id="UP000008694">
    <property type="component" value="Unassembled WGS sequence"/>
</dbReference>
<evidence type="ECO:0000313" key="2">
    <source>
        <dbReference type="Proteomes" id="UP000008694"/>
    </source>
</evidence>
<gene>
    <name evidence="1" type="ORF">ARALYDRAFT_683064</name>
</gene>
<accession>D7MVF2</accession>
<proteinExistence type="predicted"/>
<dbReference type="Gramene" id="Al_scaffold_0009_102">
    <property type="protein sequence ID" value="Al_scaffold_0009_102"/>
    <property type="gene ID" value="Al_scaffold_0009_102"/>
</dbReference>
<protein>
    <submittedName>
        <fullName evidence="1">Predicted protein</fullName>
    </submittedName>
</protein>
<feature type="non-terminal residue" evidence="1">
    <location>
        <position position="61"/>
    </location>
</feature>
<dbReference type="STRING" id="81972.D7MVF2"/>
<keyword evidence="2" id="KW-1185">Reference proteome</keyword>
<name>D7MVF2_ARALL</name>
<organism evidence="2">
    <name type="scientific">Arabidopsis lyrata subsp. lyrata</name>
    <name type="common">Lyre-leaved rock-cress</name>
    <dbReference type="NCBI Taxonomy" id="81972"/>
    <lineage>
        <taxon>Eukaryota</taxon>
        <taxon>Viridiplantae</taxon>
        <taxon>Streptophyta</taxon>
        <taxon>Embryophyta</taxon>
        <taxon>Tracheophyta</taxon>
        <taxon>Spermatophyta</taxon>
        <taxon>Magnoliopsida</taxon>
        <taxon>eudicotyledons</taxon>
        <taxon>Gunneridae</taxon>
        <taxon>Pentapetalae</taxon>
        <taxon>rosids</taxon>
        <taxon>malvids</taxon>
        <taxon>Brassicales</taxon>
        <taxon>Brassicaceae</taxon>
        <taxon>Camelineae</taxon>
        <taxon>Arabidopsis</taxon>
    </lineage>
</organism>
<dbReference type="EMBL" id="GL348721">
    <property type="protein sequence ID" value="EFH39441.1"/>
    <property type="molecule type" value="Genomic_DNA"/>
</dbReference>
<evidence type="ECO:0000313" key="1">
    <source>
        <dbReference type="EMBL" id="EFH39441.1"/>
    </source>
</evidence>
<dbReference type="AlphaFoldDB" id="D7MVF2"/>